<evidence type="ECO:0000313" key="3">
    <source>
        <dbReference type="Proteomes" id="UP000609849"/>
    </source>
</evidence>
<keyword evidence="2" id="KW-0946">Virion</keyword>
<dbReference type="Gene3D" id="1.20.1260.10">
    <property type="match status" value="1"/>
</dbReference>
<keyword evidence="3" id="KW-1185">Reference proteome</keyword>
<dbReference type="CDD" id="cd00657">
    <property type="entry name" value="Ferritin_like"/>
    <property type="match status" value="1"/>
</dbReference>
<proteinExistence type="predicted"/>
<feature type="region of interest" description="Disordered" evidence="1">
    <location>
        <begin position="60"/>
        <end position="82"/>
    </location>
</feature>
<dbReference type="Proteomes" id="UP000609849">
    <property type="component" value="Unassembled WGS sequence"/>
</dbReference>
<dbReference type="InterPro" id="IPR012851">
    <property type="entry name" value="Spore_coat_CotF-like"/>
</dbReference>
<feature type="compositionally biased region" description="Polar residues" evidence="1">
    <location>
        <begin position="60"/>
        <end position="70"/>
    </location>
</feature>
<dbReference type="InterPro" id="IPR012347">
    <property type="entry name" value="Ferritin-like"/>
</dbReference>
<accession>A0ABR7JR09</accession>
<evidence type="ECO:0000256" key="1">
    <source>
        <dbReference type="SAM" id="MobiDB-lite"/>
    </source>
</evidence>
<reference evidence="2 3" key="1">
    <citation type="submission" date="2020-08" db="EMBL/GenBank/DDBJ databases">
        <authorList>
            <person name="Liu C."/>
            <person name="Sun Q."/>
        </authorList>
    </citation>
    <scope>NUCLEOTIDE SEQUENCE [LARGE SCALE GENOMIC DNA]</scope>
    <source>
        <strain evidence="2 3">NSJ-18</strain>
    </source>
</reference>
<gene>
    <name evidence="2" type="ORF">H8923_11235</name>
</gene>
<name>A0ABR7JR09_9FIRM</name>
<feature type="compositionally biased region" description="Low complexity" evidence="1">
    <location>
        <begin position="71"/>
        <end position="82"/>
    </location>
</feature>
<comment type="caution">
    <text evidence="2">The sequence shown here is derived from an EMBL/GenBank/DDBJ whole genome shotgun (WGS) entry which is preliminary data.</text>
</comment>
<dbReference type="RefSeq" id="WP_153925203.1">
    <property type="nucleotide sequence ID" value="NZ_JACRWE010000004.1"/>
</dbReference>
<organism evidence="2 3">
    <name type="scientific">Romboutsia faecis</name>
    <dbReference type="NCBI Taxonomy" id="2764597"/>
    <lineage>
        <taxon>Bacteria</taxon>
        <taxon>Bacillati</taxon>
        <taxon>Bacillota</taxon>
        <taxon>Clostridia</taxon>
        <taxon>Peptostreptococcales</taxon>
        <taxon>Peptostreptococcaceae</taxon>
        <taxon>Romboutsia</taxon>
    </lineage>
</organism>
<dbReference type="Pfam" id="PF07875">
    <property type="entry name" value="Coat_F"/>
    <property type="match status" value="1"/>
</dbReference>
<evidence type="ECO:0000313" key="2">
    <source>
        <dbReference type="EMBL" id="MBC5997339.1"/>
    </source>
</evidence>
<dbReference type="EMBL" id="JACRWE010000004">
    <property type="protein sequence ID" value="MBC5997339.1"/>
    <property type="molecule type" value="Genomic_DNA"/>
</dbReference>
<keyword evidence="2" id="KW-0167">Capsid protein</keyword>
<dbReference type="InterPro" id="IPR009078">
    <property type="entry name" value="Ferritin-like_SF"/>
</dbReference>
<sequence length="167" mass="19513">MINLNNKERMLLQDEKEHEELCVNKYKQAAEKASYPNLKSLFNQLEQQEQQHLNSINQLLNGTVPSTGSKQNQQNNQPQQSIQMQGNTLKNNINVNPQMPSYNQEDKILCTDLLSTEKYVSSTYNTAIFEFRDENVRNVLNHIQTEEQEHGKKIYDYMSSHGMYNQQ</sequence>
<dbReference type="SUPFAM" id="SSF47240">
    <property type="entry name" value="Ferritin-like"/>
    <property type="match status" value="1"/>
</dbReference>
<protein>
    <submittedName>
        <fullName evidence="2">Spore coat protein</fullName>
    </submittedName>
</protein>